<feature type="signal peptide" evidence="1">
    <location>
        <begin position="1"/>
        <end position="22"/>
    </location>
</feature>
<keyword evidence="3" id="KW-1185">Reference proteome</keyword>
<dbReference type="OrthoDB" id="266628at2"/>
<protein>
    <submittedName>
        <fullName evidence="2">Uncharacterized protein</fullName>
    </submittedName>
</protein>
<evidence type="ECO:0000313" key="2">
    <source>
        <dbReference type="EMBL" id="QDU25129.1"/>
    </source>
</evidence>
<sequence precursor="true">MFRVHGLNLALSATLLAGGLFATDTAQAGRRHQRGCASACNEGCATAECAVDASAPQPETVTRTIMVPQTTYETMTVPVTVYKPVTKTKMVTVYRMVPQTREVKRMMTEYVNVPQTRTETYVSVTPTWKEVQKDVTVMVPTTESREAVRRVCKPVMSTETRTVSRDQGAYETRTHTDCCGCIRTCKVWVPNVVQEEVEVPVCRHQVSEEAYTYNVTVCKPETQTKTFKVCEMVREDKTREVQFVETQAKQVEKTFTESFYERVAEEKEVSYVEREAVTEQREVQVAKCVMVPKEVTYTHSPHGSCRSCR</sequence>
<keyword evidence="1" id="KW-0732">Signal</keyword>
<dbReference type="EMBL" id="CP036274">
    <property type="protein sequence ID" value="QDU25129.1"/>
    <property type="molecule type" value="Genomic_DNA"/>
</dbReference>
<reference evidence="2 3" key="1">
    <citation type="submission" date="2019-02" db="EMBL/GenBank/DDBJ databases">
        <title>Deep-cultivation of Planctomycetes and their phenomic and genomic characterization uncovers novel biology.</title>
        <authorList>
            <person name="Wiegand S."/>
            <person name="Jogler M."/>
            <person name="Boedeker C."/>
            <person name="Pinto D."/>
            <person name="Vollmers J."/>
            <person name="Rivas-Marin E."/>
            <person name="Kohn T."/>
            <person name="Peeters S.H."/>
            <person name="Heuer A."/>
            <person name="Rast P."/>
            <person name="Oberbeckmann S."/>
            <person name="Bunk B."/>
            <person name="Jeske O."/>
            <person name="Meyerdierks A."/>
            <person name="Storesund J.E."/>
            <person name="Kallscheuer N."/>
            <person name="Luecker S."/>
            <person name="Lage O.M."/>
            <person name="Pohl T."/>
            <person name="Merkel B.J."/>
            <person name="Hornburger P."/>
            <person name="Mueller R.-W."/>
            <person name="Bruemmer F."/>
            <person name="Labrenz M."/>
            <person name="Spormann A.M."/>
            <person name="Op den Camp H."/>
            <person name="Overmann J."/>
            <person name="Amann R."/>
            <person name="Jetten M.S.M."/>
            <person name="Mascher T."/>
            <person name="Medema M.H."/>
            <person name="Devos D.P."/>
            <person name="Kaster A.-K."/>
            <person name="Ovreas L."/>
            <person name="Rohde M."/>
            <person name="Galperin M.Y."/>
            <person name="Jogler C."/>
        </authorList>
    </citation>
    <scope>NUCLEOTIDE SEQUENCE [LARGE SCALE GENOMIC DNA]</scope>
    <source>
        <strain evidence="2 3">ETA_A8</strain>
    </source>
</reference>
<dbReference type="Proteomes" id="UP000315017">
    <property type="component" value="Chromosome"/>
</dbReference>
<dbReference type="KEGG" id="aagg:ETAA8_01900"/>
<feature type="chain" id="PRO_5021916176" evidence="1">
    <location>
        <begin position="23"/>
        <end position="309"/>
    </location>
</feature>
<evidence type="ECO:0000256" key="1">
    <source>
        <dbReference type="SAM" id="SignalP"/>
    </source>
</evidence>
<accession>A0A517Y4E6</accession>
<proteinExistence type="predicted"/>
<dbReference type="AlphaFoldDB" id="A0A517Y4E6"/>
<name>A0A517Y4E6_9BACT</name>
<gene>
    <name evidence="2" type="ORF">ETAA8_01900</name>
</gene>
<organism evidence="2 3">
    <name type="scientific">Anatilimnocola aggregata</name>
    <dbReference type="NCBI Taxonomy" id="2528021"/>
    <lineage>
        <taxon>Bacteria</taxon>
        <taxon>Pseudomonadati</taxon>
        <taxon>Planctomycetota</taxon>
        <taxon>Planctomycetia</taxon>
        <taxon>Pirellulales</taxon>
        <taxon>Pirellulaceae</taxon>
        <taxon>Anatilimnocola</taxon>
    </lineage>
</organism>
<dbReference type="RefSeq" id="WP_145083527.1">
    <property type="nucleotide sequence ID" value="NZ_CP036274.1"/>
</dbReference>
<evidence type="ECO:0000313" key="3">
    <source>
        <dbReference type="Proteomes" id="UP000315017"/>
    </source>
</evidence>